<name>A0AAD5MSS0_PARTN</name>
<sequence>MTVEKEKSRDGSPTSTSITDSTVIDDIVSVDEENKNAVEITFAQNESSTKRCVRMSASSSFHDVVRLTND</sequence>
<reference evidence="2" key="1">
    <citation type="submission" date="2021-06" db="EMBL/GenBank/DDBJ databases">
        <title>Parelaphostrongylus tenuis whole genome reference sequence.</title>
        <authorList>
            <person name="Garwood T.J."/>
            <person name="Larsen P.A."/>
            <person name="Fountain-Jones N.M."/>
            <person name="Garbe J.R."/>
            <person name="Macchietto M.G."/>
            <person name="Kania S.A."/>
            <person name="Gerhold R.W."/>
            <person name="Richards J.E."/>
            <person name="Wolf T.M."/>
        </authorList>
    </citation>
    <scope>NUCLEOTIDE SEQUENCE</scope>
    <source>
        <strain evidence="2">MNPRO001-30</strain>
        <tissue evidence="2">Meninges</tissue>
    </source>
</reference>
<dbReference type="Proteomes" id="UP001196413">
    <property type="component" value="Unassembled WGS sequence"/>
</dbReference>
<evidence type="ECO:0000313" key="2">
    <source>
        <dbReference type="EMBL" id="KAJ1353059.1"/>
    </source>
</evidence>
<accession>A0AAD5MSS0</accession>
<protein>
    <submittedName>
        <fullName evidence="2">Uncharacterized protein</fullName>
    </submittedName>
</protein>
<feature type="region of interest" description="Disordered" evidence="1">
    <location>
        <begin position="1"/>
        <end position="20"/>
    </location>
</feature>
<dbReference type="EMBL" id="JAHQIW010001584">
    <property type="protein sequence ID" value="KAJ1353059.1"/>
    <property type="molecule type" value="Genomic_DNA"/>
</dbReference>
<comment type="caution">
    <text evidence="2">The sequence shown here is derived from an EMBL/GenBank/DDBJ whole genome shotgun (WGS) entry which is preliminary data.</text>
</comment>
<dbReference type="AlphaFoldDB" id="A0AAD5MSS0"/>
<keyword evidence="3" id="KW-1185">Reference proteome</keyword>
<organism evidence="2 3">
    <name type="scientific">Parelaphostrongylus tenuis</name>
    <name type="common">Meningeal worm</name>
    <dbReference type="NCBI Taxonomy" id="148309"/>
    <lineage>
        <taxon>Eukaryota</taxon>
        <taxon>Metazoa</taxon>
        <taxon>Ecdysozoa</taxon>
        <taxon>Nematoda</taxon>
        <taxon>Chromadorea</taxon>
        <taxon>Rhabditida</taxon>
        <taxon>Rhabditina</taxon>
        <taxon>Rhabditomorpha</taxon>
        <taxon>Strongyloidea</taxon>
        <taxon>Metastrongylidae</taxon>
        <taxon>Parelaphostrongylus</taxon>
    </lineage>
</organism>
<evidence type="ECO:0000313" key="3">
    <source>
        <dbReference type="Proteomes" id="UP001196413"/>
    </source>
</evidence>
<feature type="compositionally biased region" description="Basic and acidic residues" evidence="1">
    <location>
        <begin position="1"/>
        <end position="10"/>
    </location>
</feature>
<gene>
    <name evidence="2" type="ORF">KIN20_009604</name>
</gene>
<proteinExistence type="predicted"/>
<evidence type="ECO:0000256" key="1">
    <source>
        <dbReference type="SAM" id="MobiDB-lite"/>
    </source>
</evidence>